<organism evidence="2 3">
    <name type="scientific">Leptospirillum ferrodiazotrophum</name>
    <dbReference type="NCBI Taxonomy" id="412449"/>
    <lineage>
        <taxon>Bacteria</taxon>
        <taxon>Pseudomonadati</taxon>
        <taxon>Nitrospirota</taxon>
        <taxon>Nitrospiria</taxon>
        <taxon>Nitrospirales</taxon>
        <taxon>Nitrospiraceae</taxon>
        <taxon>Leptospirillum</taxon>
    </lineage>
</organism>
<name>C6HWI2_9BACT</name>
<feature type="compositionally biased region" description="Basic and acidic residues" evidence="1">
    <location>
        <begin position="1"/>
        <end position="20"/>
    </location>
</feature>
<evidence type="ECO:0000256" key="1">
    <source>
        <dbReference type="SAM" id="MobiDB-lite"/>
    </source>
</evidence>
<keyword evidence="3" id="KW-1185">Reference proteome</keyword>
<evidence type="ECO:0000313" key="3">
    <source>
        <dbReference type="Proteomes" id="UP000009374"/>
    </source>
</evidence>
<gene>
    <name evidence="2" type="ORF">UBAL3_80630016</name>
</gene>
<dbReference type="AlphaFoldDB" id="C6HWI2"/>
<accession>C6HWI2</accession>
<dbReference type="Proteomes" id="UP000009374">
    <property type="component" value="Unassembled WGS sequence"/>
</dbReference>
<reference evidence="2 3" key="1">
    <citation type="journal article" date="2009" name="Appl. Environ. Microbiol.">
        <title>Community genomic and proteomic analyses of chemoautotrophic iron-oxidizing "Leptospirillum rubarum" (Group II) and "Leptospirillum ferrodiazotrophum" (Group III) bacteria in acid mine drainage biofilms.</title>
        <authorList>
            <person name="Goltsman D.S."/>
            <person name="Denef V.J."/>
            <person name="Singer S.W."/>
            <person name="VerBerkmoes N.C."/>
            <person name="Lefsrud M."/>
            <person name="Mueller R.S."/>
            <person name="Dick G.J."/>
            <person name="Sun C.L."/>
            <person name="Wheeler K.E."/>
            <person name="Zemla A."/>
            <person name="Baker B.J."/>
            <person name="Hauser L."/>
            <person name="Land M."/>
            <person name="Shah M.B."/>
            <person name="Thelen M.P."/>
            <person name="Hettich R.L."/>
            <person name="Banfield J.F."/>
        </authorList>
    </citation>
    <scope>NUCLEOTIDE SEQUENCE [LARGE SCALE GENOMIC DNA]</scope>
</reference>
<protein>
    <submittedName>
        <fullName evidence="2">Uncharacterized protein</fullName>
    </submittedName>
</protein>
<proteinExistence type="predicted"/>
<sequence>MVNPGKHADKKESGMEETRQPKNGQILMDGNPVSWDWNEGESLADVLDRVIGEMSKERTIVAVKLDGSPAGRAQVAACAGGDFLLEIETEALSLLLEEVLSDLTHHIDSLLVVFGEIGANLRRGSLAAVFGSAERQEETGGVYMQGLEGIVATQVLVEEVGRIERQAGHDTFRLSFIEENDRIDSILSAMLGAQENQDWILLADLVEYEILPILQRGRGKAAEALAGQVEVLREENRVVA</sequence>
<evidence type="ECO:0000313" key="2">
    <source>
        <dbReference type="EMBL" id="EES52958.1"/>
    </source>
</evidence>
<feature type="region of interest" description="Disordered" evidence="1">
    <location>
        <begin position="1"/>
        <end position="31"/>
    </location>
</feature>
<dbReference type="EMBL" id="GG693870">
    <property type="protein sequence ID" value="EES52958.1"/>
    <property type="molecule type" value="Genomic_DNA"/>
</dbReference>